<proteinExistence type="predicted"/>
<keyword evidence="2" id="KW-1185">Reference proteome</keyword>
<accession>A0ACC2PQF2</accession>
<name>A0ACC2PQF2_9HYME</name>
<evidence type="ECO:0000313" key="2">
    <source>
        <dbReference type="Proteomes" id="UP001239111"/>
    </source>
</evidence>
<evidence type="ECO:0000313" key="1">
    <source>
        <dbReference type="EMBL" id="KAJ8685640.1"/>
    </source>
</evidence>
<organism evidence="1 2">
    <name type="scientific">Eretmocerus hayati</name>
    <dbReference type="NCBI Taxonomy" id="131215"/>
    <lineage>
        <taxon>Eukaryota</taxon>
        <taxon>Metazoa</taxon>
        <taxon>Ecdysozoa</taxon>
        <taxon>Arthropoda</taxon>
        <taxon>Hexapoda</taxon>
        <taxon>Insecta</taxon>
        <taxon>Pterygota</taxon>
        <taxon>Neoptera</taxon>
        <taxon>Endopterygota</taxon>
        <taxon>Hymenoptera</taxon>
        <taxon>Apocrita</taxon>
        <taxon>Proctotrupomorpha</taxon>
        <taxon>Chalcidoidea</taxon>
        <taxon>Aphelinidae</taxon>
        <taxon>Aphelininae</taxon>
        <taxon>Eretmocerus</taxon>
    </lineage>
</organism>
<comment type="caution">
    <text evidence="1">The sequence shown here is derived from an EMBL/GenBank/DDBJ whole genome shotgun (WGS) entry which is preliminary data.</text>
</comment>
<sequence length="220" mass="24410">MEYESGNLSQAEDPKNSQKSESLHFSESDVALIAAIGKDSSDKSSSLASSSYNSLESESSSMIGPNNYVTDVPKSEEVAPNQHILEDTTKGLPPHLIEMIHSLKNKMQGPYSPQIKELARSLHFHSPAAYRMVRGSFANCLPSIETPNRWYSLNDYSPGMSGNAIKNVSEMVSQESRKPSGKKLVFNITFDEIRIKKWAHMNKKSKKMEGIDRLGGSIRT</sequence>
<reference evidence="1" key="1">
    <citation type="submission" date="2023-04" db="EMBL/GenBank/DDBJ databases">
        <title>A chromosome-level genome assembly of the parasitoid wasp Eretmocerus hayati.</title>
        <authorList>
            <person name="Zhong Y."/>
            <person name="Liu S."/>
            <person name="Liu Y."/>
        </authorList>
    </citation>
    <scope>NUCLEOTIDE SEQUENCE</scope>
    <source>
        <strain evidence="1">ZJU_SS_LIU_2023</strain>
    </source>
</reference>
<dbReference type="EMBL" id="CM056741">
    <property type="protein sequence ID" value="KAJ8685640.1"/>
    <property type="molecule type" value="Genomic_DNA"/>
</dbReference>
<dbReference type="Proteomes" id="UP001239111">
    <property type="component" value="Chromosome 1"/>
</dbReference>
<protein>
    <submittedName>
        <fullName evidence="1">Uncharacterized protein</fullName>
    </submittedName>
</protein>
<gene>
    <name evidence="1" type="ORF">QAD02_021433</name>
</gene>